<sequence>MTKFPISDGKIEKLICTRNTLVVKFTDWQEKSWEITFDGLIAFHGIGAVGAEICDMYEEKSSSLSQEAERQGLSETGTSYSFTSSNGREVIFIVIAASYSARKIN</sequence>
<comment type="caution">
    <text evidence="1">The sequence shown here is derived from an EMBL/GenBank/DDBJ whole genome shotgun (WGS) entry which is preliminary data.</text>
</comment>
<gene>
    <name evidence="1" type="ORF">F0170_10690</name>
</gene>
<evidence type="ECO:0000313" key="1">
    <source>
        <dbReference type="EMBL" id="MPQ84415.1"/>
    </source>
</evidence>
<proteinExistence type="predicted"/>
<evidence type="ECO:0000313" key="2">
    <source>
        <dbReference type="Proteomes" id="UP000325438"/>
    </source>
</evidence>
<dbReference type="AlphaFoldDB" id="A0A5N7JSW7"/>
<protein>
    <submittedName>
        <fullName evidence="1">Uncharacterized protein</fullName>
    </submittedName>
</protein>
<reference evidence="1 2" key="1">
    <citation type="submission" date="2019-09" db="EMBL/GenBank/DDBJ databases">
        <title>The draft genomes of Allium pathogen Pseudomonas sp.</title>
        <authorList>
            <person name="Fujikawa T."/>
            <person name="Sawada H."/>
        </authorList>
    </citation>
    <scope>NUCLEOTIDE SEQUENCE [LARGE SCALE GENOMIC DNA]</scope>
    <source>
        <strain evidence="1 2">MAFF 730085</strain>
    </source>
</reference>
<organism evidence="1 2">
    <name type="scientific">Pseudomonas kitaguniensis</name>
    <dbReference type="NCBI Taxonomy" id="2607908"/>
    <lineage>
        <taxon>Bacteria</taxon>
        <taxon>Pseudomonadati</taxon>
        <taxon>Pseudomonadota</taxon>
        <taxon>Gammaproteobacteria</taxon>
        <taxon>Pseudomonadales</taxon>
        <taxon>Pseudomonadaceae</taxon>
        <taxon>Pseudomonas</taxon>
    </lineage>
</organism>
<name>A0A5N7JSW7_9PSED</name>
<dbReference type="EMBL" id="VUBA01000057">
    <property type="protein sequence ID" value="MPQ84415.1"/>
    <property type="molecule type" value="Genomic_DNA"/>
</dbReference>
<accession>A0A5N7JSW7</accession>
<dbReference type="Proteomes" id="UP000325438">
    <property type="component" value="Unassembled WGS sequence"/>
</dbReference>